<organism evidence="8 9">
    <name type="scientific">Rhodococcoides kyotonense</name>
    <dbReference type="NCBI Taxonomy" id="398843"/>
    <lineage>
        <taxon>Bacteria</taxon>
        <taxon>Bacillati</taxon>
        <taxon>Actinomycetota</taxon>
        <taxon>Actinomycetes</taxon>
        <taxon>Mycobacteriales</taxon>
        <taxon>Nocardiaceae</taxon>
        <taxon>Rhodococcoides</taxon>
    </lineage>
</organism>
<dbReference type="PANTHER" id="PTHR42804">
    <property type="entry name" value="ALDEHYDE DEHYDROGENASE"/>
    <property type="match status" value="1"/>
</dbReference>
<dbReference type="PROSITE" id="PS00687">
    <property type="entry name" value="ALDEHYDE_DEHYDR_GLU"/>
    <property type="match status" value="1"/>
</dbReference>
<feature type="domain" description="Aldehyde dehydrogenase" evidence="7">
    <location>
        <begin position="17"/>
        <end position="463"/>
    </location>
</feature>
<dbReference type="InterPro" id="IPR016162">
    <property type="entry name" value="Ald_DH_N"/>
</dbReference>
<dbReference type="Proteomes" id="UP000198327">
    <property type="component" value="Unassembled WGS sequence"/>
</dbReference>
<dbReference type="EMBL" id="FZOW01000007">
    <property type="protein sequence ID" value="SNS96740.1"/>
    <property type="molecule type" value="Genomic_DNA"/>
</dbReference>
<sequence length="465" mass="47877">MGEHAVSLIDGTPYVTETLVDVVDPFTGQSIGSTHESGSDAVHSAVRSATEAFQDWSRTSVDDRAAVLERAADLLDERGSFIASTVTREMGMPTRLSQVTQSQLPASVLRAAAATARAFPWIEDIDGAQLRRRASGVVGAITPWNMPVHQIVAKVSAALGAGCTVVLKPSEATPFDAVAIAQIFLDAGLPRGAFNVVQGTGAVTGSALASHPGIAHVSFTGSVGAGRTVAALAAGSLARTTLELGGKSPAVILPDADLDVAVAGALGSALVNSGQACNAPTRMVIPSHMAGEIERRIAEATFVLGDPSDPATTHGPLASKRQLDRVVDYAQSALADGGRLVVGTGKPEGGCFMAPTVIADLPPTARAVREEIFGPVVVLQTYGDVDEAVRIANDSDFGLSAEVWGDPSEAKSVASKLHVGQVKVNGVRTRERPAVPFGGIKQSGYGRELGALGFSEFTDVTAVMA</sequence>
<name>A0A239ISX9_9NOCA</name>
<dbReference type="RefSeq" id="WP_089247155.1">
    <property type="nucleotide sequence ID" value="NZ_FZOW01000007.1"/>
</dbReference>
<dbReference type="InterPro" id="IPR016161">
    <property type="entry name" value="Ald_DH/histidinol_DH"/>
</dbReference>
<dbReference type="PANTHER" id="PTHR42804:SF1">
    <property type="entry name" value="ALDEHYDE DEHYDROGENASE-RELATED"/>
    <property type="match status" value="1"/>
</dbReference>
<evidence type="ECO:0000256" key="5">
    <source>
        <dbReference type="PROSITE-ProRule" id="PRU10007"/>
    </source>
</evidence>
<comment type="catalytic activity">
    <reaction evidence="4">
        <text>an aldehyde + NAD(+) + H2O = a carboxylate + NADH + 2 H(+)</text>
        <dbReference type="Rhea" id="RHEA:16185"/>
        <dbReference type="ChEBI" id="CHEBI:15377"/>
        <dbReference type="ChEBI" id="CHEBI:15378"/>
        <dbReference type="ChEBI" id="CHEBI:17478"/>
        <dbReference type="ChEBI" id="CHEBI:29067"/>
        <dbReference type="ChEBI" id="CHEBI:57540"/>
        <dbReference type="ChEBI" id="CHEBI:57945"/>
        <dbReference type="EC" id="1.2.1.3"/>
    </reaction>
</comment>
<protein>
    <recommendedName>
        <fullName evidence="3">aldehyde dehydrogenase (NAD(+))</fullName>
        <ecNumber evidence="3">1.2.1.3</ecNumber>
    </recommendedName>
</protein>
<gene>
    <name evidence="8" type="ORF">SAMN05421642_107210</name>
</gene>
<evidence type="ECO:0000256" key="6">
    <source>
        <dbReference type="RuleBase" id="RU003345"/>
    </source>
</evidence>
<comment type="similarity">
    <text evidence="1 6">Belongs to the aldehyde dehydrogenase family.</text>
</comment>
<dbReference type="AlphaFoldDB" id="A0A239ISX9"/>
<dbReference type="GO" id="GO:0004029">
    <property type="term" value="F:aldehyde dehydrogenase (NAD+) activity"/>
    <property type="evidence" value="ECO:0007669"/>
    <property type="project" value="UniProtKB-EC"/>
</dbReference>
<evidence type="ECO:0000256" key="4">
    <source>
        <dbReference type="ARBA" id="ARBA00049194"/>
    </source>
</evidence>
<dbReference type="SUPFAM" id="SSF53720">
    <property type="entry name" value="ALDH-like"/>
    <property type="match status" value="1"/>
</dbReference>
<feature type="active site" evidence="5">
    <location>
        <position position="243"/>
    </location>
</feature>
<evidence type="ECO:0000256" key="3">
    <source>
        <dbReference type="ARBA" id="ARBA00024226"/>
    </source>
</evidence>
<evidence type="ECO:0000259" key="7">
    <source>
        <dbReference type="Pfam" id="PF00171"/>
    </source>
</evidence>
<accession>A0A239ISX9</accession>
<evidence type="ECO:0000313" key="8">
    <source>
        <dbReference type="EMBL" id="SNS96740.1"/>
    </source>
</evidence>
<dbReference type="InterPro" id="IPR016160">
    <property type="entry name" value="Ald_DH_CS_CYS"/>
</dbReference>
<dbReference type="EC" id="1.2.1.3" evidence="3"/>
<evidence type="ECO:0000313" key="9">
    <source>
        <dbReference type="Proteomes" id="UP000198327"/>
    </source>
</evidence>
<dbReference type="InterPro" id="IPR029510">
    <property type="entry name" value="Ald_DH_CS_GLU"/>
</dbReference>
<dbReference type="OrthoDB" id="6882680at2"/>
<evidence type="ECO:0000256" key="1">
    <source>
        <dbReference type="ARBA" id="ARBA00009986"/>
    </source>
</evidence>
<dbReference type="Pfam" id="PF00171">
    <property type="entry name" value="Aldedh"/>
    <property type="match status" value="1"/>
</dbReference>
<dbReference type="Gene3D" id="3.40.309.10">
    <property type="entry name" value="Aldehyde Dehydrogenase, Chain A, domain 2"/>
    <property type="match status" value="1"/>
</dbReference>
<proteinExistence type="inferred from homology"/>
<dbReference type="PROSITE" id="PS00070">
    <property type="entry name" value="ALDEHYDE_DEHYDR_CYS"/>
    <property type="match status" value="1"/>
</dbReference>
<dbReference type="InterPro" id="IPR016163">
    <property type="entry name" value="Ald_DH_C"/>
</dbReference>
<dbReference type="Gene3D" id="3.40.605.10">
    <property type="entry name" value="Aldehyde Dehydrogenase, Chain A, domain 1"/>
    <property type="match status" value="1"/>
</dbReference>
<reference evidence="9" key="1">
    <citation type="submission" date="2017-06" db="EMBL/GenBank/DDBJ databases">
        <authorList>
            <person name="Varghese N."/>
            <person name="Submissions S."/>
        </authorList>
    </citation>
    <scope>NUCLEOTIDE SEQUENCE [LARGE SCALE GENOMIC DNA]</scope>
    <source>
        <strain evidence="9">JCM 23211</strain>
    </source>
</reference>
<keyword evidence="2 6" id="KW-0560">Oxidoreductase</keyword>
<keyword evidence="9" id="KW-1185">Reference proteome</keyword>
<dbReference type="InterPro" id="IPR015590">
    <property type="entry name" value="Aldehyde_DH_dom"/>
</dbReference>
<evidence type="ECO:0000256" key="2">
    <source>
        <dbReference type="ARBA" id="ARBA00023002"/>
    </source>
</evidence>
<dbReference type="FunFam" id="3.40.605.10:FF:000007">
    <property type="entry name" value="NAD/NADP-dependent betaine aldehyde dehydrogenase"/>
    <property type="match status" value="1"/>
</dbReference>